<name>A0ABM0V574_CAMSA</name>
<dbReference type="RefSeq" id="XP_010450921.1">
    <property type="nucleotide sequence ID" value="XM_010452619.2"/>
</dbReference>
<dbReference type="Gene3D" id="1.20.1280.50">
    <property type="match status" value="1"/>
</dbReference>
<reference evidence="2" key="1">
    <citation type="journal article" date="2014" name="Nat. Commun.">
        <title>The emerging biofuel crop Camelina sativa retains a highly undifferentiated hexaploid genome structure.</title>
        <authorList>
            <person name="Kagale S."/>
            <person name="Koh C."/>
            <person name="Nixon J."/>
            <person name="Bollina V."/>
            <person name="Clarke W.E."/>
            <person name="Tuteja R."/>
            <person name="Spillane C."/>
            <person name="Robinson S.J."/>
            <person name="Links M.G."/>
            <person name="Clarke C."/>
            <person name="Higgins E.E."/>
            <person name="Huebert T."/>
            <person name="Sharpe A.G."/>
            <person name="Parkin I.A."/>
        </authorList>
    </citation>
    <scope>NUCLEOTIDE SEQUENCE [LARGE SCALE GENOMIC DNA]</scope>
    <source>
        <strain evidence="2">cv. DH55</strain>
    </source>
</reference>
<dbReference type="Pfam" id="PF24758">
    <property type="entry name" value="LRR_At5g56370"/>
    <property type="match status" value="1"/>
</dbReference>
<dbReference type="SMART" id="SM00579">
    <property type="entry name" value="FBD"/>
    <property type="match status" value="1"/>
</dbReference>
<dbReference type="InterPro" id="IPR006566">
    <property type="entry name" value="FBD"/>
</dbReference>
<dbReference type="Pfam" id="PF00646">
    <property type="entry name" value="F-box"/>
    <property type="match status" value="1"/>
</dbReference>
<dbReference type="PANTHER" id="PTHR31293:SF25">
    <property type="entry name" value="F-BOX_RNI SUPERFAMILY PROTEIN"/>
    <property type="match status" value="1"/>
</dbReference>
<dbReference type="SUPFAM" id="SSF52047">
    <property type="entry name" value="RNI-like"/>
    <property type="match status" value="1"/>
</dbReference>
<keyword evidence="2" id="KW-1185">Reference proteome</keyword>
<dbReference type="SUPFAM" id="SSF81383">
    <property type="entry name" value="F-box domain"/>
    <property type="match status" value="1"/>
</dbReference>
<dbReference type="PROSITE" id="PS50181">
    <property type="entry name" value="FBOX"/>
    <property type="match status" value="1"/>
</dbReference>
<evidence type="ECO:0000313" key="3">
    <source>
        <dbReference type="RefSeq" id="XP_010450921.1"/>
    </source>
</evidence>
<sequence length="471" mass="53905">MDLLSSLPDEVLCHILSFFTTKEAALTSVLSKRWRNLFALVLNLDIDDSTFLYPEEGKRKREGVLQSFMDFVDRVLALQGNSHIKKFSVMCGTGVEPGHVSRWICNVQQRGVSELDLTICFGYNYFLPPQVFISKTLVELILMSEIRIDGLVEGGVFLPVLKTLLLELVEFRPDQFQMLLRGCPVVERLELVYVEWVPWDETVSSESLKFLKIKYQSSFRSFSFDTPNLVALDYSEYVAGDYPVVNLENLVIARINLLVTADQIKRAREPDNDLLEDHEEDVVLRLGNAKKLMSGIRNVTKLFLSPTTLEVLSLCCVAMPLFNNLTFLAILSHVDLGWQAMPVLLKNCPHMETLVLWGLLHCETDKCGDACDCISREDKGRSLISCPVEKLHIKRFRGTTRELKMIKHFLYSFPCLKKMEIHAEENGPTTFELPGMYEHVVEQMILYNELSSCDVQFMVCDSLYRKWTTAQ</sequence>
<organism evidence="2 3">
    <name type="scientific">Camelina sativa</name>
    <name type="common">False flax</name>
    <name type="synonym">Myagrum sativum</name>
    <dbReference type="NCBI Taxonomy" id="90675"/>
    <lineage>
        <taxon>Eukaryota</taxon>
        <taxon>Viridiplantae</taxon>
        <taxon>Streptophyta</taxon>
        <taxon>Embryophyta</taxon>
        <taxon>Tracheophyta</taxon>
        <taxon>Spermatophyta</taxon>
        <taxon>Magnoliopsida</taxon>
        <taxon>eudicotyledons</taxon>
        <taxon>Gunneridae</taxon>
        <taxon>Pentapetalae</taxon>
        <taxon>rosids</taxon>
        <taxon>malvids</taxon>
        <taxon>Brassicales</taxon>
        <taxon>Brassicaceae</taxon>
        <taxon>Camelineae</taxon>
        <taxon>Camelina</taxon>
    </lineage>
</organism>
<dbReference type="InterPro" id="IPR055294">
    <property type="entry name" value="FBL60-like"/>
</dbReference>
<feature type="domain" description="F-box" evidence="1">
    <location>
        <begin position="1"/>
        <end position="37"/>
    </location>
</feature>
<dbReference type="PANTHER" id="PTHR31293">
    <property type="entry name" value="RNI-LIKE SUPERFAMILY PROTEIN"/>
    <property type="match status" value="1"/>
</dbReference>
<protein>
    <submittedName>
        <fullName evidence="3">F-box protein At3g59000-like</fullName>
    </submittedName>
</protein>
<dbReference type="GeneID" id="104733011"/>
<gene>
    <name evidence="3" type="primary">LOC104733011</name>
</gene>
<reference evidence="3" key="2">
    <citation type="submission" date="2025-08" db="UniProtKB">
        <authorList>
            <consortium name="RefSeq"/>
        </authorList>
    </citation>
    <scope>IDENTIFICATION</scope>
    <source>
        <tissue evidence="3">Leaf</tissue>
    </source>
</reference>
<dbReference type="CDD" id="cd22160">
    <property type="entry name" value="F-box_AtFBL13-like"/>
    <property type="match status" value="1"/>
</dbReference>
<dbReference type="Gene3D" id="3.80.10.10">
    <property type="entry name" value="Ribonuclease Inhibitor"/>
    <property type="match status" value="1"/>
</dbReference>
<dbReference type="InterPro" id="IPR001810">
    <property type="entry name" value="F-box_dom"/>
</dbReference>
<dbReference type="InterPro" id="IPR036047">
    <property type="entry name" value="F-box-like_dom_sf"/>
</dbReference>
<dbReference type="Proteomes" id="UP000694864">
    <property type="component" value="Chromosome 12"/>
</dbReference>
<accession>A0ABM0V574</accession>
<evidence type="ECO:0000259" key="1">
    <source>
        <dbReference type="PROSITE" id="PS50181"/>
    </source>
</evidence>
<dbReference type="InterPro" id="IPR055411">
    <property type="entry name" value="LRR_FXL15/At3g58940/PEG3-like"/>
</dbReference>
<proteinExistence type="predicted"/>
<dbReference type="InterPro" id="IPR053781">
    <property type="entry name" value="F-box_AtFBL13-like"/>
</dbReference>
<dbReference type="InterPro" id="IPR032675">
    <property type="entry name" value="LRR_dom_sf"/>
</dbReference>
<evidence type="ECO:0000313" key="2">
    <source>
        <dbReference type="Proteomes" id="UP000694864"/>
    </source>
</evidence>